<evidence type="ECO:0000256" key="1">
    <source>
        <dbReference type="ARBA" id="ARBA00022679"/>
    </source>
</evidence>
<organism evidence="5 6">
    <name type="scientific">Porphyromonas cangingivalis</name>
    <dbReference type="NCBI Taxonomy" id="36874"/>
    <lineage>
        <taxon>Bacteria</taxon>
        <taxon>Pseudomonadati</taxon>
        <taxon>Bacteroidota</taxon>
        <taxon>Bacteroidia</taxon>
        <taxon>Bacteroidales</taxon>
        <taxon>Porphyromonadaceae</taxon>
        <taxon>Porphyromonas</taxon>
    </lineage>
</organism>
<evidence type="ECO:0000313" key="5">
    <source>
        <dbReference type="EMBL" id="KGN79305.1"/>
    </source>
</evidence>
<sequence length="184" mass="21088">MELQTERLILRPWLEKDAEALYKYAQNPNIGPIAGWPPHTNIENSREIIKSVLSTPETYAVVLKATGEAIGSVGIMTTRSETYSAKMADTECEIGFWIGEPFWGQGLIPEAVNELLRYAFDDLKQTAVWCGYFDGNEKSRRVQEKCGFTYSHTEHDKAVPLLNEFRTEHFTKLTLEDWKRLKGR</sequence>
<dbReference type="InterPro" id="IPR000182">
    <property type="entry name" value="GNAT_dom"/>
</dbReference>
<comment type="caution">
    <text evidence="5">The sequence shown here is derived from an EMBL/GenBank/DDBJ whole genome shotgun (WGS) entry which is preliminary data.</text>
</comment>
<dbReference type="Gene3D" id="3.40.630.30">
    <property type="match status" value="1"/>
</dbReference>
<feature type="domain" description="N-acetyltransferase" evidence="4">
    <location>
        <begin position="8"/>
        <end position="166"/>
    </location>
</feature>
<evidence type="ECO:0000313" key="6">
    <source>
        <dbReference type="Proteomes" id="UP000030125"/>
    </source>
</evidence>
<dbReference type="EMBL" id="JQJD01000051">
    <property type="protein sequence ID" value="KGN79305.1"/>
    <property type="molecule type" value="Genomic_DNA"/>
</dbReference>
<evidence type="ECO:0000256" key="2">
    <source>
        <dbReference type="ARBA" id="ARBA00023315"/>
    </source>
</evidence>
<dbReference type="InterPro" id="IPR051531">
    <property type="entry name" value="N-acetyltransferase"/>
</dbReference>
<dbReference type="GO" id="GO:0008999">
    <property type="term" value="F:protein-N-terminal-alanine acetyltransferase activity"/>
    <property type="evidence" value="ECO:0007669"/>
    <property type="project" value="TreeGrafter"/>
</dbReference>
<dbReference type="PANTHER" id="PTHR43792">
    <property type="entry name" value="GNAT FAMILY, PUTATIVE (AFU_ORTHOLOGUE AFUA_3G00765)-RELATED-RELATED"/>
    <property type="match status" value="1"/>
</dbReference>
<protein>
    <submittedName>
        <fullName evidence="5">GNAT family acetyltransferase</fullName>
    </submittedName>
</protein>
<dbReference type="SUPFAM" id="SSF55729">
    <property type="entry name" value="Acyl-CoA N-acyltransferases (Nat)"/>
    <property type="match status" value="1"/>
</dbReference>
<dbReference type="eggNOG" id="COG1670">
    <property type="taxonomic scope" value="Bacteria"/>
</dbReference>
<proteinExistence type="inferred from homology"/>
<gene>
    <name evidence="5" type="ORF">HQ35_08400</name>
</gene>
<dbReference type="Pfam" id="PF13302">
    <property type="entry name" value="Acetyltransf_3"/>
    <property type="match status" value="1"/>
</dbReference>
<evidence type="ECO:0000256" key="3">
    <source>
        <dbReference type="ARBA" id="ARBA00038502"/>
    </source>
</evidence>
<dbReference type="RefSeq" id="WP_036852424.1">
    <property type="nucleotide sequence ID" value="NZ_JQJD01000051.1"/>
</dbReference>
<dbReference type="PANTHER" id="PTHR43792:SF8">
    <property type="entry name" value="[RIBOSOMAL PROTEIN US5]-ALANINE N-ACETYLTRANSFERASE"/>
    <property type="match status" value="1"/>
</dbReference>
<dbReference type="InterPro" id="IPR016181">
    <property type="entry name" value="Acyl_CoA_acyltransferase"/>
</dbReference>
<dbReference type="AlphaFoldDB" id="A0A0A2EPA6"/>
<name>A0A0A2EPA6_PORCN</name>
<dbReference type="OrthoDB" id="9788916at2"/>
<reference evidence="5 6" key="1">
    <citation type="submission" date="2014-08" db="EMBL/GenBank/DDBJ databases">
        <title>Porphyromonas cangingivalis strain:COT-109_OH1386 Genome sequencing.</title>
        <authorList>
            <person name="Wallis C."/>
            <person name="Deusch O."/>
            <person name="O'Flynn C."/>
            <person name="Davis I."/>
            <person name="Jospin G."/>
            <person name="Darling A.E."/>
            <person name="Coil D.A."/>
            <person name="Alexiev A."/>
            <person name="Horsfall A."/>
            <person name="Kirkwood N."/>
            <person name="Harris S."/>
            <person name="Eisen J.A."/>
        </authorList>
    </citation>
    <scope>NUCLEOTIDE SEQUENCE [LARGE SCALE GENOMIC DNA]</scope>
    <source>
        <strain evidence="6">COT-109 OH1386</strain>
    </source>
</reference>
<keyword evidence="2" id="KW-0012">Acyltransferase</keyword>
<accession>A0A0A2EPA6</accession>
<keyword evidence="6" id="KW-1185">Reference proteome</keyword>
<evidence type="ECO:0000259" key="4">
    <source>
        <dbReference type="PROSITE" id="PS51186"/>
    </source>
</evidence>
<dbReference type="Proteomes" id="UP000030125">
    <property type="component" value="Unassembled WGS sequence"/>
</dbReference>
<keyword evidence="1 5" id="KW-0808">Transferase</keyword>
<dbReference type="PROSITE" id="PS51186">
    <property type="entry name" value="GNAT"/>
    <property type="match status" value="1"/>
</dbReference>
<dbReference type="GO" id="GO:0005737">
    <property type="term" value="C:cytoplasm"/>
    <property type="evidence" value="ECO:0007669"/>
    <property type="project" value="TreeGrafter"/>
</dbReference>
<comment type="similarity">
    <text evidence="3">Belongs to the acetyltransferase family. RimJ subfamily.</text>
</comment>